<dbReference type="Proteomes" id="UP000070412">
    <property type="component" value="Unassembled WGS sequence"/>
</dbReference>
<feature type="compositionally biased region" description="Basic residues" evidence="3">
    <location>
        <begin position="629"/>
        <end position="640"/>
    </location>
</feature>
<reference evidence="4" key="3">
    <citation type="submission" date="2020-01" db="EMBL/GenBank/DDBJ databases">
        <authorList>
            <person name="Korhonen P.K.K."/>
            <person name="Guangxu M.G."/>
            <person name="Wang T.W."/>
            <person name="Stroehlein A.J.S."/>
            <person name="Young N.D."/>
            <person name="Ang C.-S.A."/>
            <person name="Fernando D.W.F."/>
            <person name="Lu H.L."/>
            <person name="Taylor S.T."/>
            <person name="Ehtesham M.E.M."/>
            <person name="Najaraj S.H.N."/>
            <person name="Harsha G.H.G."/>
            <person name="Madugundu A.M."/>
            <person name="Renuse S.R."/>
            <person name="Holt D.H."/>
            <person name="Pandey A.P."/>
            <person name="Papenfuss A.P."/>
            <person name="Gasser R.B.G."/>
            <person name="Fischer K.F."/>
        </authorList>
    </citation>
    <scope>NUCLEOTIDE SEQUENCE</scope>
    <source>
        <strain evidence="4">SSS_KF_BRIS2020</strain>
    </source>
</reference>
<dbReference type="InterPro" id="IPR000408">
    <property type="entry name" value="Reg_chr_condens"/>
</dbReference>
<reference evidence="6" key="4">
    <citation type="submission" date="2022-06" db="UniProtKB">
        <authorList>
            <consortium name="EnsemblMetazoa"/>
        </authorList>
    </citation>
    <scope>IDENTIFICATION</scope>
</reference>
<evidence type="ECO:0000313" key="6">
    <source>
        <dbReference type="EnsemblMetazoa" id="KAF7496742.1"/>
    </source>
</evidence>
<proteinExistence type="predicted"/>
<dbReference type="Gene3D" id="2.130.10.30">
    <property type="entry name" value="Regulator of chromosome condensation 1/beta-lactamase-inhibitor protein II"/>
    <property type="match status" value="1"/>
</dbReference>
<reference evidence="5 8" key="1">
    <citation type="journal article" date="2015" name="Parasit. Vectors">
        <title>Draft genome of the scabies mite.</title>
        <authorList>
            <person name="Rider S.D.Jr."/>
            <person name="Morgan M.S."/>
            <person name="Arlian L.G."/>
        </authorList>
    </citation>
    <scope>NUCLEOTIDE SEQUENCE [LARGE SCALE GENOMIC DNA]</scope>
    <source>
        <strain evidence="5">Arlian Lab</strain>
    </source>
</reference>
<feature type="repeat" description="RCC1" evidence="2">
    <location>
        <begin position="129"/>
        <end position="176"/>
    </location>
</feature>
<dbReference type="PANTHER" id="PTHR22872">
    <property type="entry name" value="BTK-BINDING PROTEIN-RELATED"/>
    <property type="match status" value="1"/>
</dbReference>
<protein>
    <submittedName>
        <fullName evidence="4">RCC1 and BTB domain-containing protein 2</fullName>
    </submittedName>
    <submittedName>
        <fullName evidence="5">RCC1-like protein</fullName>
    </submittedName>
</protein>
<evidence type="ECO:0000256" key="3">
    <source>
        <dbReference type="SAM" id="MobiDB-lite"/>
    </source>
</evidence>
<reference evidence="7" key="2">
    <citation type="journal article" date="2020" name="PLoS Negl. Trop. Dis.">
        <title>High-quality nuclear genome for Sarcoptes scabiei-A critical resource for a neglected parasite.</title>
        <authorList>
            <person name="Korhonen P.K."/>
            <person name="Gasser R.B."/>
            <person name="Ma G."/>
            <person name="Wang T."/>
            <person name="Stroehlein A.J."/>
            <person name="Young N.D."/>
            <person name="Ang C.S."/>
            <person name="Fernando D.D."/>
            <person name="Lu H.C."/>
            <person name="Taylor S."/>
            <person name="Reynolds S.L."/>
            <person name="Mofiz E."/>
            <person name="Najaraj S.H."/>
            <person name="Gowda H."/>
            <person name="Madugundu A."/>
            <person name="Renuse S."/>
            <person name="Holt D."/>
            <person name="Pandey A."/>
            <person name="Papenfuss A.T."/>
            <person name="Fischer K."/>
        </authorList>
    </citation>
    <scope>NUCLEOTIDE SEQUENCE [LARGE SCALE GENOMIC DNA]</scope>
</reference>
<dbReference type="OrthoDB" id="5370059at2759"/>
<evidence type="ECO:0000313" key="7">
    <source>
        <dbReference type="Proteomes" id="UP000070412"/>
    </source>
</evidence>
<dbReference type="EnsemblMetazoa" id="SSS_3494s_mrna">
    <property type="protein sequence ID" value="KAF7496742.1"/>
    <property type="gene ID" value="SSS_3494"/>
</dbReference>
<feature type="region of interest" description="Disordered" evidence="3">
    <location>
        <begin position="542"/>
        <end position="640"/>
    </location>
</feature>
<dbReference type="Proteomes" id="UP000616769">
    <property type="component" value="Unassembled WGS sequence"/>
</dbReference>
<dbReference type="InterPro" id="IPR051625">
    <property type="entry name" value="Signaling_Regulatory_Domain"/>
</dbReference>
<feature type="compositionally biased region" description="Polar residues" evidence="3">
    <location>
        <begin position="597"/>
        <end position="613"/>
    </location>
</feature>
<dbReference type="EMBL" id="JXLN01014557">
    <property type="protein sequence ID" value="KPM10116.1"/>
    <property type="molecule type" value="Genomic_DNA"/>
</dbReference>
<gene>
    <name evidence="5" type="ORF">QR98_0086660</name>
    <name evidence="4" type="ORF">SSS_3494</name>
</gene>
<evidence type="ECO:0000313" key="4">
    <source>
        <dbReference type="EMBL" id="KAF7496742.1"/>
    </source>
</evidence>
<sequence>MSKNTKNSNPKQTENEPKVKYEKISTIEDIALHPLLREVALVDPNLFQRIDRVYFFDFPLTNSLMMFTKDNRAYVYGENNHEALGFKLTKKGNKILHKIVRPRELDLLREKNIVHITYRRHIMLLSDDGLLYGWGSNDYGPLGISKARDFCIRPSLLNTQIQMVDSHYHTLFVSFHNRVFVCGLNVDRQVNPLLSDDVVNYPIPLDHITEHVRYLCCSSRLSLVLAERNIIYLWGSIKETVVNIHQKLEEGSKIKKIIILEYLNGDAALLSLNYRHQMHVYKLNHHSGKLVGKLLFIHEPASDIYSSDHSSFFVVCESGKVIIYKSLDDEGEIRFEVIVTNTKSIVDASRLYRIRLRKHSLNLVNDELKNHSFILSLRSFLNASDTDFAFGWDASLLMPKLTVKKSVLVQHCSSFHDFLQFNEYIWPLKKEKENLLPDKRYFRYRKCYYPSYEAMYGYLRYAYTGKILFRSGHLSELKKLAEFFRDGKLIEEIRKYRHNSIKIHIVPKKPDKFKHLQMSSSISKVKKNKSLKLKESKVLKSSKELKSSRASNESKSKLTKDIKQSKSLKESKPSQSLKETKLFKPSREAKQLKPTKESLQSTSLLKQMNQKNLLIQKKKCKPSNESKKVIPKKRVSLKQK</sequence>
<dbReference type="VEuPathDB" id="VectorBase:SSCA002941"/>
<dbReference type="InterPro" id="IPR009091">
    <property type="entry name" value="RCC1/BLIP-II"/>
</dbReference>
<organism evidence="5 8">
    <name type="scientific">Sarcoptes scabiei</name>
    <name type="common">Itch mite</name>
    <name type="synonym">Acarus scabiei</name>
    <dbReference type="NCBI Taxonomy" id="52283"/>
    <lineage>
        <taxon>Eukaryota</taxon>
        <taxon>Metazoa</taxon>
        <taxon>Ecdysozoa</taxon>
        <taxon>Arthropoda</taxon>
        <taxon>Chelicerata</taxon>
        <taxon>Arachnida</taxon>
        <taxon>Acari</taxon>
        <taxon>Acariformes</taxon>
        <taxon>Sarcoptiformes</taxon>
        <taxon>Astigmata</taxon>
        <taxon>Psoroptidia</taxon>
        <taxon>Sarcoptoidea</taxon>
        <taxon>Sarcoptidae</taxon>
        <taxon>Sarcoptinae</taxon>
        <taxon>Sarcoptes</taxon>
    </lineage>
</organism>
<dbReference type="PROSITE" id="PS50012">
    <property type="entry name" value="RCC1_3"/>
    <property type="match status" value="1"/>
</dbReference>
<evidence type="ECO:0000256" key="2">
    <source>
        <dbReference type="PROSITE-ProRule" id="PRU00235"/>
    </source>
</evidence>
<dbReference type="SUPFAM" id="SSF50985">
    <property type="entry name" value="RCC1/BLIP-II"/>
    <property type="match status" value="1"/>
</dbReference>
<evidence type="ECO:0000313" key="8">
    <source>
        <dbReference type="Proteomes" id="UP000616769"/>
    </source>
</evidence>
<accession>A0A132AGI3</accession>
<dbReference type="AlphaFoldDB" id="A0A132AGI3"/>
<keyword evidence="7" id="KW-1185">Reference proteome</keyword>
<name>A0A132AGI3_SARSC</name>
<evidence type="ECO:0000313" key="5">
    <source>
        <dbReference type="EMBL" id="KPM10116.1"/>
    </source>
</evidence>
<evidence type="ECO:0000256" key="1">
    <source>
        <dbReference type="ARBA" id="ARBA00022737"/>
    </source>
</evidence>
<keyword evidence="1" id="KW-0677">Repeat</keyword>
<dbReference type="EMBL" id="WVUK01000001">
    <property type="protein sequence ID" value="KAF7496742.1"/>
    <property type="molecule type" value="Genomic_DNA"/>
</dbReference>
<feature type="compositionally biased region" description="Basic and acidic residues" evidence="3">
    <location>
        <begin position="542"/>
        <end position="596"/>
    </location>
</feature>